<dbReference type="SUPFAM" id="SSF54768">
    <property type="entry name" value="dsRNA-binding domain-like"/>
    <property type="match status" value="1"/>
</dbReference>
<comment type="subunit">
    <text evidence="4 15">Homodimer.</text>
</comment>
<evidence type="ECO:0000256" key="6">
    <source>
        <dbReference type="ARBA" id="ARBA00022552"/>
    </source>
</evidence>
<dbReference type="GO" id="GO:0005737">
    <property type="term" value="C:cytoplasm"/>
    <property type="evidence" value="ECO:0007669"/>
    <property type="project" value="UniProtKB-SubCell"/>
</dbReference>
<dbReference type="OrthoDB" id="9805026at2"/>
<dbReference type="PROSITE" id="PS50137">
    <property type="entry name" value="DS_RBD"/>
    <property type="match status" value="1"/>
</dbReference>
<feature type="active site" evidence="15">
    <location>
        <position position="51"/>
    </location>
</feature>
<dbReference type="HAMAP" id="MF_00104">
    <property type="entry name" value="RNase_III"/>
    <property type="match status" value="1"/>
</dbReference>
<feature type="binding site" evidence="15">
    <location>
        <position position="47"/>
    </location>
    <ligand>
        <name>Mg(2+)</name>
        <dbReference type="ChEBI" id="CHEBI:18420"/>
    </ligand>
</feature>
<keyword evidence="14 15" id="KW-0694">RNA-binding</keyword>
<dbReference type="NCBIfam" id="TIGR02191">
    <property type="entry name" value="RNaseIII"/>
    <property type="match status" value="1"/>
</dbReference>
<feature type="binding site" evidence="15">
    <location>
        <position position="120"/>
    </location>
    <ligand>
        <name>Mg(2+)</name>
        <dbReference type="ChEBI" id="CHEBI:18420"/>
    </ligand>
</feature>
<dbReference type="SUPFAM" id="SSF69065">
    <property type="entry name" value="RNase III domain-like"/>
    <property type="match status" value="1"/>
</dbReference>
<dbReference type="InterPro" id="IPR011907">
    <property type="entry name" value="RNase_III"/>
</dbReference>
<gene>
    <name evidence="15 18" type="primary">rnc</name>
    <name evidence="18" type="ORF">FRD01_00265</name>
</gene>
<dbReference type="Pfam" id="PF14622">
    <property type="entry name" value="Ribonucleas_3_3"/>
    <property type="match status" value="1"/>
</dbReference>
<feature type="domain" description="DRBM" evidence="16">
    <location>
        <begin position="162"/>
        <end position="231"/>
    </location>
</feature>
<comment type="subcellular location">
    <subcellularLocation>
        <location evidence="2 15">Cytoplasm</location>
    </subcellularLocation>
</comment>
<evidence type="ECO:0000256" key="12">
    <source>
        <dbReference type="ARBA" id="ARBA00022801"/>
    </source>
</evidence>
<dbReference type="Pfam" id="PF00035">
    <property type="entry name" value="dsrm"/>
    <property type="match status" value="1"/>
</dbReference>
<dbReference type="GO" id="GO:0042802">
    <property type="term" value="F:identical protein binding"/>
    <property type="evidence" value="ECO:0007669"/>
    <property type="project" value="UniProtKB-ARBA"/>
</dbReference>
<evidence type="ECO:0000259" key="17">
    <source>
        <dbReference type="PROSITE" id="PS50142"/>
    </source>
</evidence>
<evidence type="ECO:0000256" key="8">
    <source>
        <dbReference type="ARBA" id="ARBA00022694"/>
    </source>
</evidence>
<evidence type="ECO:0000256" key="13">
    <source>
        <dbReference type="ARBA" id="ARBA00022842"/>
    </source>
</evidence>
<dbReference type="InterPro" id="IPR000999">
    <property type="entry name" value="RNase_III_dom"/>
</dbReference>
<protein>
    <recommendedName>
        <fullName evidence="15">Ribonuclease 3</fullName>
        <ecNumber evidence="15">3.1.26.3</ecNumber>
    </recommendedName>
    <alternativeName>
        <fullName evidence="15">Ribonuclease III</fullName>
        <shortName evidence="15">RNase III</shortName>
    </alternativeName>
</protein>
<keyword evidence="5 15" id="KW-0963">Cytoplasm</keyword>
<keyword evidence="15" id="KW-0699">rRNA-binding</keyword>
<evidence type="ECO:0000313" key="18">
    <source>
        <dbReference type="EMBL" id="QED25720.1"/>
    </source>
</evidence>
<dbReference type="AlphaFoldDB" id="A0A5B8XJ06"/>
<dbReference type="FunFam" id="3.30.160.20:FF:000003">
    <property type="entry name" value="Ribonuclease 3"/>
    <property type="match status" value="1"/>
</dbReference>
<dbReference type="Gene3D" id="3.30.160.20">
    <property type="match status" value="1"/>
</dbReference>
<sequence length="237" mass="25986">MSLEVVAGLQEIIAYTFEDTSLLCAALTHRSYLNEVEEVIPDNQRLEFLGDSVLGLVIASDLYARFPEAHEGQLSTMLAQMVCEPSLAERAREIDLGSFLRLGRGEEKSGGRLRASLLADAYEALLGAIFLDGGMLEAERVILQLFQNQLASCRVREHAPTDFKSRLQKLVQGAKLEAPRYRIADENGPDHEKLFVAEVLVDGEAVGSGEGRSKKEAEQRAAERALKALGIKSVESV</sequence>
<dbReference type="SMART" id="SM00358">
    <property type="entry name" value="DSRM"/>
    <property type="match status" value="1"/>
</dbReference>
<evidence type="ECO:0000256" key="3">
    <source>
        <dbReference type="ARBA" id="ARBA00010183"/>
    </source>
</evidence>
<dbReference type="GO" id="GO:0003725">
    <property type="term" value="F:double-stranded RNA binding"/>
    <property type="evidence" value="ECO:0007669"/>
    <property type="project" value="TreeGrafter"/>
</dbReference>
<evidence type="ECO:0000256" key="2">
    <source>
        <dbReference type="ARBA" id="ARBA00004496"/>
    </source>
</evidence>
<dbReference type="InterPro" id="IPR014720">
    <property type="entry name" value="dsRBD_dom"/>
</dbReference>
<evidence type="ECO:0000256" key="7">
    <source>
        <dbReference type="ARBA" id="ARBA00022664"/>
    </source>
</evidence>
<dbReference type="GO" id="GO:0019843">
    <property type="term" value="F:rRNA binding"/>
    <property type="evidence" value="ECO:0007669"/>
    <property type="project" value="UniProtKB-KW"/>
</dbReference>
<dbReference type="KEGG" id="bbae:FRD01_00265"/>
<feature type="active site" evidence="15">
    <location>
        <position position="123"/>
    </location>
</feature>
<keyword evidence="11 15" id="KW-0255">Endonuclease</keyword>
<dbReference type="PANTHER" id="PTHR11207">
    <property type="entry name" value="RIBONUCLEASE III"/>
    <property type="match status" value="1"/>
</dbReference>
<dbReference type="GO" id="GO:0046872">
    <property type="term" value="F:metal ion binding"/>
    <property type="evidence" value="ECO:0007669"/>
    <property type="project" value="UniProtKB-KW"/>
</dbReference>
<keyword evidence="19" id="KW-1185">Reference proteome</keyword>
<evidence type="ECO:0000313" key="19">
    <source>
        <dbReference type="Proteomes" id="UP000321595"/>
    </source>
</evidence>
<comment type="catalytic activity">
    <reaction evidence="1 15">
        <text>Endonucleolytic cleavage to 5'-phosphomonoester.</text>
        <dbReference type="EC" id="3.1.26.3"/>
    </reaction>
</comment>
<keyword evidence="8 15" id="KW-0819">tRNA processing</keyword>
<evidence type="ECO:0000256" key="4">
    <source>
        <dbReference type="ARBA" id="ARBA00011738"/>
    </source>
</evidence>
<keyword evidence="6 15" id="KW-0698">rRNA processing</keyword>
<keyword evidence="9 15" id="KW-0540">Nuclease</keyword>
<keyword evidence="7 15" id="KW-0507">mRNA processing</keyword>
<dbReference type="RefSeq" id="WP_146956544.1">
    <property type="nucleotide sequence ID" value="NZ_CP042467.1"/>
</dbReference>
<evidence type="ECO:0000256" key="9">
    <source>
        <dbReference type="ARBA" id="ARBA00022722"/>
    </source>
</evidence>
<dbReference type="InterPro" id="IPR036389">
    <property type="entry name" value="RNase_III_sf"/>
</dbReference>
<dbReference type="GO" id="GO:0010468">
    <property type="term" value="P:regulation of gene expression"/>
    <property type="evidence" value="ECO:0007669"/>
    <property type="project" value="TreeGrafter"/>
</dbReference>
<dbReference type="PROSITE" id="PS00517">
    <property type="entry name" value="RNASE_3_1"/>
    <property type="match status" value="1"/>
</dbReference>
<evidence type="ECO:0000256" key="1">
    <source>
        <dbReference type="ARBA" id="ARBA00000109"/>
    </source>
</evidence>
<evidence type="ECO:0000256" key="11">
    <source>
        <dbReference type="ARBA" id="ARBA00022759"/>
    </source>
</evidence>
<dbReference type="GO" id="GO:0008033">
    <property type="term" value="P:tRNA processing"/>
    <property type="evidence" value="ECO:0007669"/>
    <property type="project" value="UniProtKB-KW"/>
</dbReference>
<reference evidence="18 19" key="1">
    <citation type="submission" date="2019-08" db="EMBL/GenBank/DDBJ databases">
        <authorList>
            <person name="Liang Q."/>
        </authorList>
    </citation>
    <scope>NUCLEOTIDE SEQUENCE [LARGE SCALE GENOMIC DNA]</scope>
    <source>
        <strain evidence="18 19">V1718</strain>
    </source>
</reference>
<dbReference type="CDD" id="cd10845">
    <property type="entry name" value="DSRM_RNAse_III_family"/>
    <property type="match status" value="1"/>
</dbReference>
<evidence type="ECO:0000256" key="14">
    <source>
        <dbReference type="ARBA" id="ARBA00022884"/>
    </source>
</evidence>
<feature type="binding site" evidence="15">
    <location>
        <position position="123"/>
    </location>
    <ligand>
        <name>Mg(2+)</name>
        <dbReference type="ChEBI" id="CHEBI:18420"/>
    </ligand>
</feature>
<organism evidence="18 19">
    <name type="scientific">Microvenator marinus</name>
    <dbReference type="NCBI Taxonomy" id="2600177"/>
    <lineage>
        <taxon>Bacteria</taxon>
        <taxon>Deltaproteobacteria</taxon>
        <taxon>Bradymonadales</taxon>
        <taxon>Microvenatoraceae</taxon>
        <taxon>Microvenator</taxon>
    </lineage>
</organism>
<dbReference type="EMBL" id="CP042467">
    <property type="protein sequence ID" value="QED25720.1"/>
    <property type="molecule type" value="Genomic_DNA"/>
</dbReference>
<dbReference type="GO" id="GO:0004525">
    <property type="term" value="F:ribonuclease III activity"/>
    <property type="evidence" value="ECO:0007669"/>
    <property type="project" value="UniProtKB-UniRule"/>
</dbReference>
<dbReference type="PROSITE" id="PS50142">
    <property type="entry name" value="RNASE_3_2"/>
    <property type="match status" value="1"/>
</dbReference>
<dbReference type="GO" id="GO:0006397">
    <property type="term" value="P:mRNA processing"/>
    <property type="evidence" value="ECO:0007669"/>
    <property type="project" value="UniProtKB-UniRule"/>
</dbReference>
<dbReference type="EC" id="3.1.26.3" evidence="15"/>
<comment type="function">
    <text evidence="15">Digests double-stranded RNA. Involved in the processing of primary rRNA transcript to yield the immediate precursors to the large and small rRNAs (23S and 16S). Processes some mRNAs, and tRNAs when they are encoded in the rRNA operon. Processes pre-crRNA and tracrRNA of type II CRISPR loci if present in the organism.</text>
</comment>
<evidence type="ECO:0000256" key="15">
    <source>
        <dbReference type="HAMAP-Rule" id="MF_00104"/>
    </source>
</evidence>
<dbReference type="SMART" id="SM00535">
    <property type="entry name" value="RIBOc"/>
    <property type="match status" value="1"/>
</dbReference>
<dbReference type="Proteomes" id="UP000321595">
    <property type="component" value="Chromosome"/>
</dbReference>
<comment type="similarity">
    <text evidence="3">Belongs to the ribonuclease III family.</text>
</comment>
<evidence type="ECO:0000256" key="10">
    <source>
        <dbReference type="ARBA" id="ARBA00022723"/>
    </source>
</evidence>
<proteinExistence type="inferred from homology"/>
<name>A0A5B8XJ06_9DELT</name>
<evidence type="ECO:0000256" key="5">
    <source>
        <dbReference type="ARBA" id="ARBA00022490"/>
    </source>
</evidence>
<feature type="domain" description="RNase III" evidence="17">
    <location>
        <begin position="6"/>
        <end position="134"/>
    </location>
</feature>
<keyword evidence="10 15" id="KW-0479">Metal-binding</keyword>
<dbReference type="PANTHER" id="PTHR11207:SF0">
    <property type="entry name" value="RIBONUCLEASE 3"/>
    <property type="match status" value="1"/>
</dbReference>
<evidence type="ECO:0000259" key="16">
    <source>
        <dbReference type="PROSITE" id="PS50137"/>
    </source>
</evidence>
<dbReference type="FunFam" id="1.10.1520.10:FF:000001">
    <property type="entry name" value="Ribonuclease 3"/>
    <property type="match status" value="1"/>
</dbReference>
<comment type="cofactor">
    <cofactor evidence="15">
        <name>Mg(2+)</name>
        <dbReference type="ChEBI" id="CHEBI:18420"/>
    </cofactor>
</comment>
<accession>A0A5B8XJ06</accession>
<dbReference type="CDD" id="cd00593">
    <property type="entry name" value="RIBOc"/>
    <property type="match status" value="1"/>
</dbReference>
<dbReference type="GO" id="GO:0006364">
    <property type="term" value="P:rRNA processing"/>
    <property type="evidence" value="ECO:0007669"/>
    <property type="project" value="UniProtKB-UniRule"/>
</dbReference>
<dbReference type="Gene3D" id="1.10.1520.10">
    <property type="entry name" value="Ribonuclease III domain"/>
    <property type="match status" value="1"/>
</dbReference>
<keyword evidence="13 15" id="KW-0460">Magnesium</keyword>
<keyword evidence="12 15" id="KW-0378">Hydrolase</keyword>